<dbReference type="GO" id="GO:0030036">
    <property type="term" value="P:actin cytoskeleton organization"/>
    <property type="evidence" value="ECO:0007669"/>
    <property type="project" value="InterPro"/>
</dbReference>
<accession>A0A1J4KXG8</accession>
<dbReference type="RefSeq" id="XP_068369083.1">
    <property type="nucleotide sequence ID" value="XM_068497356.1"/>
</dbReference>
<feature type="domain" description="GBD/FH3" evidence="1">
    <location>
        <begin position="29"/>
        <end position="393"/>
    </location>
</feature>
<keyword evidence="3" id="KW-1185">Reference proteome</keyword>
<dbReference type="InterPro" id="IPR011989">
    <property type="entry name" value="ARM-like"/>
</dbReference>
<evidence type="ECO:0000313" key="2">
    <source>
        <dbReference type="EMBL" id="OHT15947.1"/>
    </source>
</evidence>
<dbReference type="GeneID" id="94832060"/>
<dbReference type="SUPFAM" id="SSF48371">
    <property type="entry name" value="ARM repeat"/>
    <property type="match status" value="1"/>
</dbReference>
<dbReference type="EMBL" id="MLAK01000167">
    <property type="protein sequence ID" value="OHT15947.1"/>
    <property type="molecule type" value="Genomic_DNA"/>
</dbReference>
<dbReference type="Proteomes" id="UP000179807">
    <property type="component" value="Unassembled WGS sequence"/>
</dbReference>
<dbReference type="GO" id="GO:0003779">
    <property type="term" value="F:actin binding"/>
    <property type="evidence" value="ECO:0007669"/>
    <property type="project" value="InterPro"/>
</dbReference>
<evidence type="ECO:0000259" key="1">
    <source>
        <dbReference type="PROSITE" id="PS51232"/>
    </source>
</evidence>
<dbReference type="InterPro" id="IPR014768">
    <property type="entry name" value="GBD/FH3_dom"/>
</dbReference>
<dbReference type="Pfam" id="PF06371">
    <property type="entry name" value="Drf_GBD"/>
    <property type="match status" value="1"/>
</dbReference>
<protein>
    <recommendedName>
        <fullName evidence="1">GBD/FH3 domain-containing protein</fullName>
    </recommendedName>
</protein>
<reference evidence="2" key="1">
    <citation type="submission" date="2016-10" db="EMBL/GenBank/DDBJ databases">
        <authorList>
            <person name="Benchimol M."/>
            <person name="Almeida L.G."/>
            <person name="Vasconcelos A.T."/>
            <person name="Perreira-Neves A."/>
            <person name="Rosa I.A."/>
            <person name="Tasca T."/>
            <person name="Bogo M.R."/>
            <person name="de Souza W."/>
        </authorList>
    </citation>
    <scope>NUCLEOTIDE SEQUENCE [LARGE SCALE GENOMIC DNA]</scope>
    <source>
        <strain evidence="2">K</strain>
    </source>
</reference>
<dbReference type="VEuPathDB" id="TrichDB:TRFO_13630"/>
<dbReference type="PROSITE" id="PS51232">
    <property type="entry name" value="GBD_FH3"/>
    <property type="match status" value="1"/>
</dbReference>
<dbReference type="GO" id="GO:0031267">
    <property type="term" value="F:small GTPase binding"/>
    <property type="evidence" value="ECO:0007669"/>
    <property type="project" value="InterPro"/>
</dbReference>
<sequence>MFKKKRSSKKLDENEEGLKETMVLYTIPKQMPSEEEVLSIFHNILNDLDMDKSKRIPLEAWSSIEKWNFIKLQIEQDKTTPTPDKVLFNLKNNLTLQELETLALHLSRLRISWCTRFIEIGGPKFLLTLLARLDNDIIVDEIVDDQLIINCLHCLKNLCNYTNGLREVSQYPHFIPNIINLMDPNQDTTIEYSLQILCSFLFSDYVQDSHLACESISRTIGKSLKFKTWIALYSGIHRNPQSSVSSVICSFLSGMWMAMFDDEDIRWEHVLRYKKFKIINELRKNSLQHELVKSLELEMKYLQLVFPQKLFNMFDNNEVITTLSAACQHPNIPHSVLLMCIELSQHDEKLFNNLMLYSHFKNCVPLKKVCPTFRKVIFFLMSEKLSIFTPLLF</sequence>
<organism evidence="2 3">
    <name type="scientific">Tritrichomonas foetus</name>
    <dbReference type="NCBI Taxonomy" id="1144522"/>
    <lineage>
        <taxon>Eukaryota</taxon>
        <taxon>Metamonada</taxon>
        <taxon>Parabasalia</taxon>
        <taxon>Tritrichomonadida</taxon>
        <taxon>Tritrichomonadidae</taxon>
        <taxon>Tritrichomonas</taxon>
    </lineage>
</organism>
<name>A0A1J4KXG8_9EUKA</name>
<dbReference type="SMART" id="SM01140">
    <property type="entry name" value="Drf_GBD"/>
    <property type="match status" value="1"/>
</dbReference>
<dbReference type="Gene3D" id="1.25.10.10">
    <property type="entry name" value="Leucine-rich Repeat Variant"/>
    <property type="match status" value="1"/>
</dbReference>
<comment type="caution">
    <text evidence="2">The sequence shown here is derived from an EMBL/GenBank/DDBJ whole genome shotgun (WGS) entry which is preliminary data.</text>
</comment>
<dbReference type="InterPro" id="IPR016024">
    <property type="entry name" value="ARM-type_fold"/>
</dbReference>
<evidence type="ECO:0000313" key="3">
    <source>
        <dbReference type="Proteomes" id="UP000179807"/>
    </source>
</evidence>
<gene>
    <name evidence="2" type="ORF">TRFO_13630</name>
</gene>
<dbReference type="AlphaFoldDB" id="A0A1J4KXG8"/>
<dbReference type="InterPro" id="IPR010473">
    <property type="entry name" value="GTPase-bd"/>
</dbReference>
<proteinExistence type="predicted"/>